<feature type="domain" description="TonB-dependent receptor plug" evidence="4">
    <location>
        <begin position="1026"/>
        <end position="1146"/>
    </location>
</feature>
<accession>A0ABR7QIF4</accession>
<dbReference type="Proteomes" id="UP000618952">
    <property type="component" value="Unassembled WGS sequence"/>
</dbReference>
<dbReference type="PANTHER" id="PTHR30069">
    <property type="entry name" value="TONB-DEPENDENT OUTER MEMBRANE RECEPTOR"/>
    <property type="match status" value="1"/>
</dbReference>
<keyword evidence="6" id="KW-1185">Reference proteome</keyword>
<keyword evidence="2" id="KW-0813">Transport</keyword>
<comment type="subcellular location">
    <subcellularLocation>
        <location evidence="2">Cell outer membrane</location>
        <topology evidence="2">Multi-pass membrane protein</topology>
    </subcellularLocation>
</comment>
<dbReference type="SUPFAM" id="SSF56935">
    <property type="entry name" value="Porins"/>
    <property type="match status" value="1"/>
</dbReference>
<sequence>MARISNYILISAIWLCTVVLFAVPKNPSGVSVNLSSSDLTQQLEINGRVIDQETGQAIPFCHIGITSSAWGTASNELGEFVIKVDSLPAKLIFTHINYNKYIIEVSQTSDLIVELTPFNNVLEEVTVTASKKEAYGVNLAKKAFQKAYNQTTKPNYGRAFYRQKSKNGNEYSEFSEIIYDIRYNSRGIEDWDIIEGRYALKPGGLHNRNYTLLTRLISPFQPDTEEVIFPMHPALEVFYDIHIVEYIESSSDKIAVLKFNPKKTINTPTFEAEVYINLKTYDILKITGRLSHDDLKFVQLVNNNNNSWKNYNISFEMAYSPENTSNSLIDYINIAQEFDYYINDNFEFHTTSSSNLTFFENYTPTSRKKLGGQFGKNKTDWQKLDEIGYNEKFWEDNPIVKRTPVEVEVITSFAKVGAFGSIFLNSKDQVALMQSNLTNDPFIGDLGASVNHYNNNNPVEKVFLHTDKELFATGESLWFSAYTVLGSYHQFSLGSKVLHVDLIGPKNEIVLSQTQEIVNGKATGNMDLPNNLHSGNYQLRAYTNWMRNFDHDFFFTKTIQVFNDLSAPINAIQKEDKIDLQFFPEGGHLVANLVGQVAFKAIGNDGLDRNIKGQIVDSQGKFIAALATIDRGSGFFNLKPQAGEKYSVILEDGTKFPLPKVMSEGYAITAYNVNPKSIQVKIQASEPLKEQSFYVVGHINNKKYYQGKFNFEGEPTVNFEIPKSKMPSGIMTLTLFDSQKKPWSERIVFINNQDELVINANLSPKKFKDRSEITIDVHVSDTDGRPVMAELSMAATDADQGLKSPNSANILTHLLLQSDIKGHISAPGLLFLNQKKATLHALDLVMLTHGWRKIPWPDIKEVSNSSKEFNFVKGLTISGIATSLNNKPLANTHLTIIAKSGEQLGMLSAKTTLDGSFTISDFNFKDTTNIAFNAFDTSDSPFDVKITLDEQETTLPPPRFMNLPFQAERYKQIPHPQRKPVPAFDISKTTKLDEVIITEKKMEKSRNASPSVYGQTPDASLYMEDNKSAQSVLDLVRRFAGVSVNGNTVSIRNGGSPLWVLNGVPVNNDNPSASSQARTIQRQSSSTDQGAGSAVPVNLSLSMEQSMAAGPVPTYIATMDTYAVERVEILKGPSAAIYGSRGANGVILIYTKRGGAKTIAPAVSPEFAIVGHAPEREFYSPKYNVTLDENSAPDNRATLYWIPSFTTDKNGNARLLFYNSDNAKQIQVHIEGLSLYGTPGNYLQSFGLKD</sequence>
<keyword evidence="5" id="KW-0675">Receptor</keyword>
<dbReference type="NCBIfam" id="TIGR04057">
    <property type="entry name" value="SusC_RagA_signa"/>
    <property type="match status" value="1"/>
</dbReference>
<gene>
    <name evidence="5" type="ORF">H4O18_03080</name>
</gene>
<evidence type="ECO:0000256" key="1">
    <source>
        <dbReference type="ARBA" id="ARBA00022729"/>
    </source>
</evidence>
<dbReference type="InterPro" id="IPR039426">
    <property type="entry name" value="TonB-dep_rcpt-like"/>
</dbReference>
<organism evidence="5 6">
    <name type="scientific">Arenibacter arenosicollis</name>
    <dbReference type="NCBI Taxonomy" id="2762274"/>
    <lineage>
        <taxon>Bacteria</taxon>
        <taxon>Pseudomonadati</taxon>
        <taxon>Bacteroidota</taxon>
        <taxon>Flavobacteriia</taxon>
        <taxon>Flavobacteriales</taxon>
        <taxon>Flavobacteriaceae</taxon>
        <taxon>Arenibacter</taxon>
    </lineage>
</organism>
<comment type="caution">
    <text evidence="5">The sequence shown here is derived from an EMBL/GenBank/DDBJ whole genome shotgun (WGS) entry which is preliminary data.</text>
</comment>
<comment type="similarity">
    <text evidence="2">Belongs to the TonB-dependent receptor family.</text>
</comment>
<reference evidence="5 6" key="1">
    <citation type="submission" date="2020-08" db="EMBL/GenBank/DDBJ databases">
        <title>Arenibacter gaetbuli sp. nov., isolated from a sand dune.</title>
        <authorList>
            <person name="Park S."/>
            <person name="Yoon J.-H."/>
        </authorList>
    </citation>
    <scope>NUCLEOTIDE SEQUENCE [LARGE SCALE GENOMIC DNA]</scope>
    <source>
        <strain evidence="5 6">BSSL-BM3</strain>
    </source>
</reference>
<keyword evidence="2" id="KW-0472">Membrane</keyword>
<evidence type="ECO:0000256" key="2">
    <source>
        <dbReference type="PROSITE-ProRule" id="PRU01360"/>
    </source>
</evidence>
<evidence type="ECO:0000256" key="3">
    <source>
        <dbReference type="SAM" id="MobiDB-lite"/>
    </source>
</evidence>
<dbReference type="InterPro" id="IPR008969">
    <property type="entry name" value="CarboxyPept-like_regulatory"/>
</dbReference>
<dbReference type="RefSeq" id="WP_187581619.1">
    <property type="nucleotide sequence ID" value="NZ_JACLHY010000001.1"/>
</dbReference>
<dbReference type="PANTHER" id="PTHR30069:SF29">
    <property type="entry name" value="HEMOGLOBIN AND HEMOGLOBIN-HAPTOGLOBIN-BINDING PROTEIN 1-RELATED"/>
    <property type="match status" value="1"/>
</dbReference>
<keyword evidence="2" id="KW-1134">Transmembrane beta strand</keyword>
<evidence type="ECO:0000313" key="6">
    <source>
        <dbReference type="Proteomes" id="UP000618952"/>
    </source>
</evidence>
<dbReference type="PROSITE" id="PS52016">
    <property type="entry name" value="TONB_DEPENDENT_REC_3"/>
    <property type="match status" value="1"/>
</dbReference>
<proteinExistence type="inferred from homology"/>
<evidence type="ECO:0000313" key="5">
    <source>
        <dbReference type="EMBL" id="MBC8766968.1"/>
    </source>
</evidence>
<dbReference type="InterPro" id="IPR037066">
    <property type="entry name" value="Plug_dom_sf"/>
</dbReference>
<dbReference type="Gene3D" id="2.60.40.1930">
    <property type="match status" value="1"/>
</dbReference>
<dbReference type="Pfam" id="PF07715">
    <property type="entry name" value="Plug"/>
    <property type="match status" value="1"/>
</dbReference>
<dbReference type="Gene3D" id="2.170.130.10">
    <property type="entry name" value="TonB-dependent receptor, plug domain"/>
    <property type="match status" value="1"/>
</dbReference>
<keyword evidence="2" id="KW-0812">Transmembrane</keyword>
<keyword evidence="2" id="KW-0998">Cell outer membrane</keyword>
<evidence type="ECO:0000259" key="4">
    <source>
        <dbReference type="Pfam" id="PF07715"/>
    </source>
</evidence>
<name>A0ABR7QIF4_9FLAO</name>
<feature type="compositionally biased region" description="Polar residues" evidence="3">
    <location>
        <begin position="1070"/>
        <end position="1090"/>
    </location>
</feature>
<protein>
    <submittedName>
        <fullName evidence="5">TonB-dependent receptor plug domain-containing protein</fullName>
    </submittedName>
</protein>
<dbReference type="Pfam" id="PF13715">
    <property type="entry name" value="CarbopepD_reg_2"/>
    <property type="match status" value="1"/>
</dbReference>
<keyword evidence="1" id="KW-0732">Signal</keyword>
<dbReference type="InterPro" id="IPR023997">
    <property type="entry name" value="TonB-dep_OMP_SusC/RagA_CS"/>
</dbReference>
<dbReference type="InterPro" id="IPR012910">
    <property type="entry name" value="Plug_dom"/>
</dbReference>
<dbReference type="SUPFAM" id="SSF49464">
    <property type="entry name" value="Carboxypeptidase regulatory domain-like"/>
    <property type="match status" value="1"/>
</dbReference>
<dbReference type="EMBL" id="JACLHY010000001">
    <property type="protein sequence ID" value="MBC8766968.1"/>
    <property type="molecule type" value="Genomic_DNA"/>
</dbReference>
<feature type="region of interest" description="Disordered" evidence="3">
    <location>
        <begin position="1070"/>
        <end position="1094"/>
    </location>
</feature>